<reference evidence="1" key="1">
    <citation type="submission" date="2018-11" db="EMBL/GenBank/DDBJ databases">
        <authorList>
            <consortium name="Pathogen Informatics"/>
        </authorList>
    </citation>
    <scope>NUCLEOTIDE SEQUENCE</scope>
</reference>
<organism evidence="1 2">
    <name type="scientific">Protopolystoma xenopodis</name>
    <dbReference type="NCBI Taxonomy" id="117903"/>
    <lineage>
        <taxon>Eukaryota</taxon>
        <taxon>Metazoa</taxon>
        <taxon>Spiralia</taxon>
        <taxon>Lophotrochozoa</taxon>
        <taxon>Platyhelminthes</taxon>
        <taxon>Monogenea</taxon>
        <taxon>Polyopisthocotylea</taxon>
        <taxon>Polystomatidea</taxon>
        <taxon>Polystomatidae</taxon>
        <taxon>Protopolystoma</taxon>
    </lineage>
</organism>
<name>A0A3S5AY69_9PLAT</name>
<gene>
    <name evidence="1" type="ORF">PXEA_LOCUS1469</name>
</gene>
<sequence>MEASKQPSFTISNTIASPPSASVVTASKLLSTAAMSAVTECKRYFGSSGRPRIKGLAHVKGRPFVAASLAMDGFVPETGARRGQYARTAEPGADDHSFVHTDLSTNMANVSNAYRPSGLVGCQPNCLLQHNDINICNVPESLLEPVETHSDPLLVPAMTNAAGIRGTGLRRALVPMHMSLGSQGM</sequence>
<keyword evidence="2" id="KW-1185">Reference proteome</keyword>
<evidence type="ECO:0000313" key="2">
    <source>
        <dbReference type="Proteomes" id="UP000784294"/>
    </source>
</evidence>
<dbReference type="Proteomes" id="UP000784294">
    <property type="component" value="Unassembled WGS sequence"/>
</dbReference>
<protein>
    <submittedName>
        <fullName evidence="1">Uncharacterized protein</fullName>
    </submittedName>
</protein>
<dbReference type="AlphaFoldDB" id="A0A3S5AY69"/>
<comment type="caution">
    <text evidence="1">The sequence shown here is derived from an EMBL/GenBank/DDBJ whole genome shotgun (WGS) entry which is preliminary data.</text>
</comment>
<accession>A0A3S5AY69</accession>
<dbReference type="EMBL" id="CAAALY010002980">
    <property type="protein sequence ID" value="VEL08029.1"/>
    <property type="molecule type" value="Genomic_DNA"/>
</dbReference>
<evidence type="ECO:0000313" key="1">
    <source>
        <dbReference type="EMBL" id="VEL08029.1"/>
    </source>
</evidence>
<proteinExistence type="predicted"/>